<evidence type="ECO:0000313" key="2">
    <source>
        <dbReference type="Proteomes" id="UP001187192"/>
    </source>
</evidence>
<comment type="caution">
    <text evidence="1">The sequence shown here is derived from an EMBL/GenBank/DDBJ whole genome shotgun (WGS) entry which is preliminary data.</text>
</comment>
<reference evidence="1" key="1">
    <citation type="submission" date="2023-07" db="EMBL/GenBank/DDBJ databases">
        <title>draft genome sequence of fig (Ficus carica).</title>
        <authorList>
            <person name="Takahashi T."/>
            <person name="Nishimura K."/>
        </authorList>
    </citation>
    <scope>NUCLEOTIDE SEQUENCE</scope>
</reference>
<dbReference type="EMBL" id="BTGU01000100">
    <property type="protein sequence ID" value="GMN60605.1"/>
    <property type="molecule type" value="Genomic_DNA"/>
</dbReference>
<sequence length="180" mass="20521">MLTKDKSLGKNENPVSSKKLFDRFGPWFELDKAGRPNHSMAACQAVLAERKLTTYVYAVDPKIMDEDHTAAYAFHGMLPLIFDGTRRTVSLAAWLHDMESIFRICHIAAHLQVPIASRFLALDARLWWRTIGEPKNLGGSWEEFCALIIARYGPLPDGDAVMPYRDPEIYNDMNFGRYLN</sequence>
<gene>
    <name evidence="1" type="ORF">TIFTF001_029693</name>
</gene>
<evidence type="ECO:0000313" key="1">
    <source>
        <dbReference type="EMBL" id="GMN60605.1"/>
    </source>
</evidence>
<name>A0AA88J2S1_FICCA</name>
<protein>
    <submittedName>
        <fullName evidence="1">Uncharacterized protein</fullName>
    </submittedName>
</protein>
<keyword evidence="2" id="KW-1185">Reference proteome</keyword>
<dbReference type="AlphaFoldDB" id="A0AA88J2S1"/>
<organism evidence="1 2">
    <name type="scientific">Ficus carica</name>
    <name type="common">Common fig</name>
    <dbReference type="NCBI Taxonomy" id="3494"/>
    <lineage>
        <taxon>Eukaryota</taxon>
        <taxon>Viridiplantae</taxon>
        <taxon>Streptophyta</taxon>
        <taxon>Embryophyta</taxon>
        <taxon>Tracheophyta</taxon>
        <taxon>Spermatophyta</taxon>
        <taxon>Magnoliopsida</taxon>
        <taxon>eudicotyledons</taxon>
        <taxon>Gunneridae</taxon>
        <taxon>Pentapetalae</taxon>
        <taxon>rosids</taxon>
        <taxon>fabids</taxon>
        <taxon>Rosales</taxon>
        <taxon>Moraceae</taxon>
        <taxon>Ficeae</taxon>
        <taxon>Ficus</taxon>
    </lineage>
</organism>
<accession>A0AA88J2S1</accession>
<dbReference type="Proteomes" id="UP001187192">
    <property type="component" value="Unassembled WGS sequence"/>
</dbReference>
<proteinExistence type="predicted"/>